<evidence type="ECO:0000256" key="2">
    <source>
        <dbReference type="ARBA" id="ARBA00023027"/>
    </source>
</evidence>
<dbReference type="GO" id="GO:0030060">
    <property type="term" value="F:L-malate dehydrogenase (NAD+) activity"/>
    <property type="evidence" value="ECO:0007669"/>
    <property type="project" value="TreeGrafter"/>
</dbReference>
<organism evidence="3 4">
    <name type="scientific">Lactuca virosa</name>
    <dbReference type="NCBI Taxonomy" id="75947"/>
    <lineage>
        <taxon>Eukaryota</taxon>
        <taxon>Viridiplantae</taxon>
        <taxon>Streptophyta</taxon>
        <taxon>Embryophyta</taxon>
        <taxon>Tracheophyta</taxon>
        <taxon>Spermatophyta</taxon>
        <taxon>Magnoliopsida</taxon>
        <taxon>eudicotyledons</taxon>
        <taxon>Gunneridae</taxon>
        <taxon>Pentapetalae</taxon>
        <taxon>asterids</taxon>
        <taxon>campanulids</taxon>
        <taxon>Asterales</taxon>
        <taxon>Asteraceae</taxon>
        <taxon>Cichorioideae</taxon>
        <taxon>Cichorieae</taxon>
        <taxon>Lactucinae</taxon>
        <taxon>Lactuca</taxon>
    </lineage>
</organism>
<evidence type="ECO:0000313" key="4">
    <source>
        <dbReference type="Proteomes" id="UP001157418"/>
    </source>
</evidence>
<keyword evidence="1" id="KW-0560">Oxidoreductase</keyword>
<evidence type="ECO:0000313" key="3">
    <source>
        <dbReference type="EMBL" id="CAH1444566.1"/>
    </source>
</evidence>
<protein>
    <submittedName>
        <fullName evidence="3">Uncharacterized protein</fullName>
    </submittedName>
</protein>
<reference evidence="3 4" key="1">
    <citation type="submission" date="2022-01" db="EMBL/GenBank/DDBJ databases">
        <authorList>
            <person name="Xiong W."/>
            <person name="Schranz E."/>
        </authorList>
    </citation>
    <scope>NUCLEOTIDE SEQUENCE [LARGE SCALE GENOMIC DNA]</scope>
</reference>
<comment type="caution">
    <text evidence="3">The sequence shown here is derived from an EMBL/GenBank/DDBJ whole genome shotgun (WGS) entry which is preliminary data.</text>
</comment>
<dbReference type="PANTHER" id="PTHR11540:SF58">
    <property type="entry name" value="MALATE DEHYDROGENASE 1, MITOCHONDRIAL-RELATED"/>
    <property type="match status" value="1"/>
</dbReference>
<name>A0AAU9P2Q7_9ASTR</name>
<evidence type="ECO:0000256" key="1">
    <source>
        <dbReference type="ARBA" id="ARBA00023002"/>
    </source>
</evidence>
<accession>A0AAU9P2Q7</accession>
<dbReference type="Gene3D" id="3.40.50.720">
    <property type="entry name" value="NAD(P)-binding Rossmann-like Domain"/>
    <property type="match status" value="1"/>
</dbReference>
<sequence>MKSAMSRSILMNPASSSILRRGYTSECAPERKVAVLGAAGDVRLSAMSTPDLRVPICRIVVGYTAIAKYCPHALVHMISNPVNSSVPIASEVMLVLQFCHCFLRLHLKQIVYHMKRSLLLQYEHKMVEQKL</sequence>
<dbReference type="Proteomes" id="UP001157418">
    <property type="component" value="Unassembled WGS sequence"/>
</dbReference>
<gene>
    <name evidence="3" type="ORF">LVIROSA_LOCUS30387</name>
</gene>
<keyword evidence="4" id="KW-1185">Reference proteome</keyword>
<dbReference type="EMBL" id="CAKMRJ010005523">
    <property type="protein sequence ID" value="CAH1444566.1"/>
    <property type="molecule type" value="Genomic_DNA"/>
</dbReference>
<dbReference type="GO" id="GO:0005739">
    <property type="term" value="C:mitochondrion"/>
    <property type="evidence" value="ECO:0007669"/>
    <property type="project" value="TreeGrafter"/>
</dbReference>
<proteinExistence type="predicted"/>
<keyword evidence="2" id="KW-0520">NAD</keyword>
<dbReference type="PANTHER" id="PTHR11540">
    <property type="entry name" value="MALATE AND LACTATE DEHYDROGENASE"/>
    <property type="match status" value="1"/>
</dbReference>
<dbReference type="AlphaFoldDB" id="A0AAU9P2Q7"/>